<reference evidence="3 4" key="1">
    <citation type="submission" date="2019-01" db="EMBL/GenBank/DDBJ databases">
        <title>Sphingomonas mucosissima sp. nov. and Sphingomonas desiccabilis sp. nov., from biological soil crusts in the Colorado Plateau, USA.</title>
        <authorList>
            <person name="Zhu D."/>
        </authorList>
    </citation>
    <scope>NUCLEOTIDE SEQUENCE [LARGE SCALE GENOMIC DNA]</scope>
    <source>
        <strain evidence="3 4">CP1D</strain>
    </source>
</reference>
<dbReference type="InterPro" id="IPR007167">
    <property type="entry name" value="Fe-transptr_FeoA-like"/>
</dbReference>
<dbReference type="AlphaFoldDB" id="A0A4Q2IPX1"/>
<dbReference type="InterPro" id="IPR038157">
    <property type="entry name" value="FeoA_core_dom"/>
</dbReference>
<proteinExistence type="predicted"/>
<evidence type="ECO:0000256" key="1">
    <source>
        <dbReference type="ARBA" id="ARBA00023004"/>
    </source>
</evidence>
<evidence type="ECO:0000313" key="3">
    <source>
        <dbReference type="EMBL" id="RXZ30284.1"/>
    </source>
</evidence>
<dbReference type="EMBL" id="SDPT01000003">
    <property type="protein sequence ID" value="RXZ30284.1"/>
    <property type="molecule type" value="Genomic_DNA"/>
</dbReference>
<dbReference type="GO" id="GO:0046914">
    <property type="term" value="F:transition metal ion binding"/>
    <property type="evidence" value="ECO:0007669"/>
    <property type="project" value="InterPro"/>
</dbReference>
<protein>
    <submittedName>
        <fullName evidence="3">Ferrous iron transport protein A</fullName>
    </submittedName>
</protein>
<dbReference type="SMART" id="SM00899">
    <property type="entry name" value="FeoA"/>
    <property type="match status" value="1"/>
</dbReference>
<dbReference type="Gene3D" id="2.30.30.90">
    <property type="match status" value="1"/>
</dbReference>
<dbReference type="SUPFAM" id="SSF50037">
    <property type="entry name" value="C-terminal domain of transcriptional repressors"/>
    <property type="match status" value="1"/>
</dbReference>
<keyword evidence="1" id="KW-0408">Iron</keyword>
<keyword evidence="4" id="KW-1185">Reference proteome</keyword>
<evidence type="ECO:0000313" key="4">
    <source>
        <dbReference type="Proteomes" id="UP000292347"/>
    </source>
</evidence>
<comment type="caution">
    <text evidence="3">The sequence shown here is derived from an EMBL/GenBank/DDBJ whole genome shotgun (WGS) entry which is preliminary data.</text>
</comment>
<gene>
    <name evidence="3" type="ORF">EO081_13850</name>
</gene>
<accession>A0A4Q2IPX1</accession>
<name>A0A4Q2IPX1_9SPHN</name>
<dbReference type="Pfam" id="PF04023">
    <property type="entry name" value="FeoA"/>
    <property type="match status" value="1"/>
</dbReference>
<dbReference type="OrthoDB" id="7173531at2"/>
<organism evidence="3 4">
    <name type="scientific">Sphingomonas desiccabilis</name>
    <dbReference type="NCBI Taxonomy" id="429134"/>
    <lineage>
        <taxon>Bacteria</taxon>
        <taxon>Pseudomonadati</taxon>
        <taxon>Pseudomonadota</taxon>
        <taxon>Alphaproteobacteria</taxon>
        <taxon>Sphingomonadales</taxon>
        <taxon>Sphingomonadaceae</taxon>
        <taxon>Sphingomonas</taxon>
    </lineage>
</organism>
<sequence>MLSPNASLSHLAQRQHARVAGVDWDALQPAEARRLREFGVDEGVEIELLHRAWLGGGPVACRIGRMMVALRPHVAAAIRVTLAVD</sequence>
<dbReference type="RefSeq" id="WP_129342646.1">
    <property type="nucleotide sequence ID" value="NZ_JACIDD010000003.1"/>
</dbReference>
<dbReference type="InterPro" id="IPR008988">
    <property type="entry name" value="Transcriptional_repressor_C"/>
</dbReference>
<dbReference type="Proteomes" id="UP000292347">
    <property type="component" value="Unassembled WGS sequence"/>
</dbReference>
<evidence type="ECO:0000259" key="2">
    <source>
        <dbReference type="SMART" id="SM00899"/>
    </source>
</evidence>
<feature type="domain" description="Ferrous iron transporter FeoA-like" evidence="2">
    <location>
        <begin position="6"/>
        <end position="82"/>
    </location>
</feature>